<sequence length="96" mass="10506">VKTAIYGKDANWGRIMAAIGYSGVEFDPGVVDVCFDDVLVVKNGHGANNDSQAYEVFNKNDDLLITININAGQSSAKIFTCDLTEDYVKINAHYRS</sequence>
<dbReference type="GO" id="GO:0004042">
    <property type="term" value="F:L-glutamate N-acetyltransferase activity"/>
    <property type="evidence" value="ECO:0007669"/>
    <property type="project" value="TreeGrafter"/>
</dbReference>
<keyword evidence="5" id="KW-0012">Acyltransferase</keyword>
<reference evidence="6 7" key="1">
    <citation type="submission" date="2015-02" db="EMBL/GenBank/DDBJ databases">
        <title>Single-cell genomics of uncultivated deep-branching MTB reveals a conserved set of magnetosome genes.</title>
        <authorList>
            <person name="Kolinko S."/>
            <person name="Richter M."/>
            <person name="Glockner F.O."/>
            <person name="Brachmann A."/>
            <person name="Schuler D."/>
        </authorList>
    </citation>
    <scope>NUCLEOTIDE SEQUENCE [LARGE SCALE GENOMIC DNA]</scope>
    <source>
        <strain evidence="6">TM-1</strain>
    </source>
</reference>
<comment type="subunit">
    <text evidence="2">Heterotetramer of two alpha and two beta chains.</text>
</comment>
<evidence type="ECO:0000256" key="1">
    <source>
        <dbReference type="ARBA" id="ARBA00006774"/>
    </source>
</evidence>
<dbReference type="InterPro" id="IPR042195">
    <property type="entry name" value="ArgJ_beta_C"/>
</dbReference>
<accession>A0A0F3GZP9</accession>
<dbReference type="GO" id="GO:0006526">
    <property type="term" value="P:L-arginine biosynthetic process"/>
    <property type="evidence" value="ECO:0007669"/>
    <property type="project" value="InterPro"/>
</dbReference>
<keyword evidence="7" id="KW-1185">Reference proteome</keyword>
<dbReference type="PANTHER" id="PTHR23100:SF0">
    <property type="entry name" value="ARGININE BIOSYNTHESIS BIFUNCTIONAL PROTEIN ARGJ, MITOCHONDRIAL"/>
    <property type="match status" value="1"/>
</dbReference>
<organism evidence="6 7">
    <name type="scientific">Candidatus Magnetobacterium bavaricum</name>
    <dbReference type="NCBI Taxonomy" id="29290"/>
    <lineage>
        <taxon>Bacteria</taxon>
        <taxon>Pseudomonadati</taxon>
        <taxon>Nitrospirota</taxon>
        <taxon>Thermodesulfovibrionia</taxon>
        <taxon>Thermodesulfovibrionales</taxon>
        <taxon>Candidatus Magnetobacteriaceae</taxon>
        <taxon>Candidatus Magnetobacterium</taxon>
    </lineage>
</organism>
<protein>
    <submittedName>
        <fullName evidence="6">Arginine biosynthesis protein ArgJ</fullName>
        <ecNumber evidence="6">2.-.-.-</ecNumber>
    </submittedName>
</protein>
<keyword evidence="4" id="KW-0068">Autocatalytic cleavage</keyword>
<evidence type="ECO:0000313" key="7">
    <source>
        <dbReference type="Proteomes" id="UP000033423"/>
    </source>
</evidence>
<dbReference type="InterPro" id="IPR002813">
    <property type="entry name" value="Arg_biosynth_ArgJ"/>
</dbReference>
<dbReference type="Proteomes" id="UP000033423">
    <property type="component" value="Unassembled WGS sequence"/>
</dbReference>
<dbReference type="GO" id="GO:0004358">
    <property type="term" value="F:L-glutamate N-acetyltransferase activity, acting on acetyl-L-ornithine as donor"/>
    <property type="evidence" value="ECO:0007669"/>
    <property type="project" value="InterPro"/>
</dbReference>
<dbReference type="SUPFAM" id="SSF56266">
    <property type="entry name" value="DmpA/ArgJ-like"/>
    <property type="match status" value="1"/>
</dbReference>
<keyword evidence="3 6" id="KW-0808">Transferase</keyword>
<name>A0A0F3GZP9_9BACT</name>
<evidence type="ECO:0000256" key="2">
    <source>
        <dbReference type="ARBA" id="ARBA00011475"/>
    </source>
</evidence>
<evidence type="ECO:0000313" key="6">
    <source>
        <dbReference type="EMBL" id="KJU86183.1"/>
    </source>
</evidence>
<dbReference type="PANTHER" id="PTHR23100">
    <property type="entry name" value="ARGININE BIOSYNTHESIS BIFUNCTIONAL PROTEIN ARGJ"/>
    <property type="match status" value="1"/>
</dbReference>
<dbReference type="AlphaFoldDB" id="A0A0F3GZP9"/>
<comment type="caution">
    <text evidence="6">The sequence shown here is derived from an EMBL/GenBank/DDBJ whole genome shotgun (WGS) entry which is preliminary data.</text>
</comment>
<evidence type="ECO:0000256" key="4">
    <source>
        <dbReference type="ARBA" id="ARBA00022813"/>
    </source>
</evidence>
<proteinExistence type="inferred from homology"/>
<dbReference type="EC" id="2.-.-.-" evidence="6"/>
<dbReference type="Pfam" id="PF01960">
    <property type="entry name" value="ArgJ"/>
    <property type="match status" value="1"/>
</dbReference>
<feature type="non-terminal residue" evidence="6">
    <location>
        <position position="1"/>
    </location>
</feature>
<dbReference type="Gene3D" id="3.10.20.340">
    <property type="entry name" value="ArgJ beta chain, C-terminal domain"/>
    <property type="match status" value="1"/>
</dbReference>
<dbReference type="GO" id="GO:0006592">
    <property type="term" value="P:ornithine biosynthetic process"/>
    <property type="evidence" value="ECO:0007669"/>
    <property type="project" value="TreeGrafter"/>
</dbReference>
<dbReference type="EMBL" id="LACI01000701">
    <property type="protein sequence ID" value="KJU86183.1"/>
    <property type="molecule type" value="Genomic_DNA"/>
</dbReference>
<dbReference type="PATRIC" id="fig|29290.4.peg.2141"/>
<evidence type="ECO:0000256" key="3">
    <source>
        <dbReference type="ARBA" id="ARBA00022679"/>
    </source>
</evidence>
<comment type="similarity">
    <text evidence="1">Belongs to the ArgJ family.</text>
</comment>
<dbReference type="InterPro" id="IPR016117">
    <property type="entry name" value="ArgJ-like_dom_sf"/>
</dbReference>
<gene>
    <name evidence="6" type="ORF">MBAV_001623</name>
</gene>
<evidence type="ECO:0000256" key="5">
    <source>
        <dbReference type="ARBA" id="ARBA00023315"/>
    </source>
</evidence>